<evidence type="ECO:0000256" key="2">
    <source>
        <dbReference type="SAM" id="Phobius"/>
    </source>
</evidence>
<evidence type="ECO:0000313" key="4">
    <source>
        <dbReference type="EMBL" id="KGN35000.1"/>
    </source>
</evidence>
<dbReference type="Pfam" id="PF26366">
    <property type="entry name" value="DUF8094"/>
    <property type="match status" value="1"/>
</dbReference>
<accession>A0A0A0JCC5</accession>
<reference evidence="4 5" key="1">
    <citation type="submission" date="2013-08" db="EMBL/GenBank/DDBJ databases">
        <title>The genome sequence of Knoellia sinensis.</title>
        <authorList>
            <person name="Zhu W."/>
            <person name="Wang G."/>
        </authorList>
    </citation>
    <scope>NUCLEOTIDE SEQUENCE [LARGE SCALE GENOMIC DNA]</scope>
    <source>
        <strain evidence="4 5">KCTC 19936</strain>
    </source>
</reference>
<evidence type="ECO:0000256" key="1">
    <source>
        <dbReference type="SAM" id="MobiDB-lite"/>
    </source>
</evidence>
<dbReference type="STRING" id="1385520.N802_01035"/>
<comment type="caution">
    <text evidence="4">The sequence shown here is derived from an EMBL/GenBank/DDBJ whole genome shotgun (WGS) entry which is preliminary data.</text>
</comment>
<dbReference type="eggNOG" id="ENOG5032X9T">
    <property type="taxonomic scope" value="Bacteria"/>
</dbReference>
<dbReference type="OrthoDB" id="4827453at2"/>
<evidence type="ECO:0000313" key="5">
    <source>
        <dbReference type="Proteomes" id="UP000030002"/>
    </source>
</evidence>
<organism evidence="4 5">
    <name type="scientific">Knoellia sinensis KCTC 19936</name>
    <dbReference type="NCBI Taxonomy" id="1385520"/>
    <lineage>
        <taxon>Bacteria</taxon>
        <taxon>Bacillati</taxon>
        <taxon>Actinomycetota</taxon>
        <taxon>Actinomycetes</taxon>
        <taxon>Micrococcales</taxon>
        <taxon>Intrasporangiaceae</taxon>
        <taxon>Knoellia</taxon>
    </lineage>
</organism>
<feature type="transmembrane region" description="Helical" evidence="2">
    <location>
        <begin position="169"/>
        <end position="191"/>
    </location>
</feature>
<feature type="transmembrane region" description="Helical" evidence="2">
    <location>
        <begin position="240"/>
        <end position="259"/>
    </location>
</feature>
<feature type="domain" description="DUF8094" evidence="3">
    <location>
        <begin position="272"/>
        <end position="427"/>
    </location>
</feature>
<keyword evidence="2" id="KW-1133">Transmembrane helix</keyword>
<keyword evidence="5" id="KW-1185">Reference proteome</keyword>
<protein>
    <recommendedName>
        <fullName evidence="3">DUF8094 domain-containing protein</fullName>
    </recommendedName>
</protein>
<gene>
    <name evidence="4" type="ORF">N802_01035</name>
</gene>
<evidence type="ECO:0000259" key="3">
    <source>
        <dbReference type="Pfam" id="PF26366"/>
    </source>
</evidence>
<keyword evidence="2" id="KW-0472">Membrane</keyword>
<feature type="compositionally biased region" description="Low complexity" evidence="1">
    <location>
        <begin position="210"/>
        <end position="222"/>
    </location>
</feature>
<dbReference type="EMBL" id="AVPJ01000001">
    <property type="protein sequence ID" value="KGN35000.1"/>
    <property type="molecule type" value="Genomic_DNA"/>
</dbReference>
<dbReference type="AlphaFoldDB" id="A0A0A0JCC5"/>
<dbReference type="RefSeq" id="WP_035910940.1">
    <property type="nucleotide sequence ID" value="NZ_AVPJ01000001.1"/>
</dbReference>
<feature type="region of interest" description="Disordered" evidence="1">
    <location>
        <begin position="194"/>
        <end position="233"/>
    </location>
</feature>
<keyword evidence="2" id="KW-0812">Transmembrane</keyword>
<dbReference type="Proteomes" id="UP000030002">
    <property type="component" value="Unassembled WGS sequence"/>
</dbReference>
<dbReference type="InterPro" id="IPR058407">
    <property type="entry name" value="DUF8094"/>
</dbReference>
<proteinExistence type="predicted"/>
<name>A0A0A0JCC5_9MICO</name>
<sequence length="555" mass="57601">MKRLLAILLALMGLLCAAVGIAGTVLIGTDDVVNSPTTTLKLGGAKAVVSTPGLLALKDATLQVSATHDGGPVFVGRAHPIDATSYLDGVSTYAVTSVGTSGMSGKVVDGDSKVIPADPTKQTFWKDMASGPGTQRLSLDLDGSATAYVIVPMGRSGAVSVTSGLVIPYGFMLSIAAIVLGALGIVGAWLLQRRGSGPETPQQNSDEPPVASSAEADSSDSAVDAEERALEPTRAMTRRATALALTALLPVLAGCGMVPSKVEPWRSDSITKPAMTHDEAVAAMKDYDVRNNTAIKASATSYDPVAWAKADTGIVFAQDRIATTIQKLHKDKDSTPLTHTVKGLYAPTFATYPMYSIVNVDRAADGKTSHSIAAFTRQSAVSPWLMAANASYTHADLPKPLAAGVASHLTDPEKEKLVARIGDLTKQLNAGKGSLVTGELSTIVEDFMGFGGKPAAFRLWSSEADQFGPRGSIQAVKVAGDATLAVVSLQADTVHDAGKGNVWKASALDNDYLRATGQTTKAQMLRVRNGVTVVLLVDRKGGVKPLAVSADGVPL</sequence>